<keyword evidence="11" id="KW-1185">Reference proteome</keyword>
<dbReference type="InterPro" id="IPR018584">
    <property type="entry name" value="GT87"/>
</dbReference>
<evidence type="ECO:0000256" key="7">
    <source>
        <dbReference type="ARBA" id="ARBA00024033"/>
    </source>
</evidence>
<feature type="region of interest" description="Disordered" evidence="8">
    <location>
        <begin position="1"/>
        <end position="22"/>
    </location>
</feature>
<feature type="transmembrane region" description="Helical" evidence="9">
    <location>
        <begin position="118"/>
        <end position="138"/>
    </location>
</feature>
<feature type="transmembrane region" description="Helical" evidence="9">
    <location>
        <begin position="198"/>
        <end position="219"/>
    </location>
</feature>
<feature type="transmembrane region" description="Helical" evidence="9">
    <location>
        <begin position="226"/>
        <end position="244"/>
    </location>
</feature>
<name>A0ABQ2MU63_9ACTN</name>
<evidence type="ECO:0000256" key="2">
    <source>
        <dbReference type="ARBA" id="ARBA00022475"/>
    </source>
</evidence>
<keyword evidence="4 9" id="KW-0812">Transmembrane</keyword>
<evidence type="ECO:0000256" key="1">
    <source>
        <dbReference type="ARBA" id="ARBA00004651"/>
    </source>
</evidence>
<protein>
    <recommendedName>
        <fullName evidence="12">DUF2029 domain-containing protein</fullName>
    </recommendedName>
</protein>
<evidence type="ECO:0000313" key="11">
    <source>
        <dbReference type="Proteomes" id="UP000656881"/>
    </source>
</evidence>
<keyword evidence="6 9" id="KW-0472">Membrane</keyword>
<evidence type="ECO:0000256" key="5">
    <source>
        <dbReference type="ARBA" id="ARBA00022989"/>
    </source>
</evidence>
<evidence type="ECO:0000256" key="3">
    <source>
        <dbReference type="ARBA" id="ARBA00022679"/>
    </source>
</evidence>
<dbReference type="EMBL" id="BMNG01000021">
    <property type="protein sequence ID" value="GGO57514.1"/>
    <property type="molecule type" value="Genomic_DNA"/>
</dbReference>
<evidence type="ECO:0000256" key="8">
    <source>
        <dbReference type="SAM" id="MobiDB-lite"/>
    </source>
</evidence>
<evidence type="ECO:0000256" key="9">
    <source>
        <dbReference type="SAM" id="Phobius"/>
    </source>
</evidence>
<dbReference type="Pfam" id="PF09594">
    <property type="entry name" value="GT87"/>
    <property type="match status" value="1"/>
</dbReference>
<keyword evidence="2" id="KW-1003">Cell membrane</keyword>
<feature type="transmembrane region" description="Helical" evidence="9">
    <location>
        <begin position="315"/>
        <end position="331"/>
    </location>
</feature>
<accession>A0ABQ2MU63</accession>
<comment type="caution">
    <text evidence="10">The sequence shown here is derived from an EMBL/GenBank/DDBJ whole genome shotgun (WGS) entry which is preliminary data.</text>
</comment>
<dbReference type="Proteomes" id="UP000656881">
    <property type="component" value="Unassembled WGS sequence"/>
</dbReference>
<proteinExistence type="inferred from homology"/>
<evidence type="ECO:0000313" key="10">
    <source>
        <dbReference type="EMBL" id="GGO57514.1"/>
    </source>
</evidence>
<feature type="transmembrane region" description="Helical" evidence="9">
    <location>
        <begin position="145"/>
        <end position="163"/>
    </location>
</feature>
<organism evidence="10 11">
    <name type="scientific">Streptomyces lasiicapitis</name>
    <dbReference type="NCBI Taxonomy" id="1923961"/>
    <lineage>
        <taxon>Bacteria</taxon>
        <taxon>Bacillati</taxon>
        <taxon>Actinomycetota</taxon>
        <taxon>Actinomycetes</taxon>
        <taxon>Kitasatosporales</taxon>
        <taxon>Streptomycetaceae</taxon>
        <taxon>Streptomyces</taxon>
    </lineage>
</organism>
<comment type="subcellular location">
    <subcellularLocation>
        <location evidence="1">Cell membrane</location>
        <topology evidence="1">Multi-pass membrane protein</topology>
    </subcellularLocation>
</comment>
<comment type="similarity">
    <text evidence="7">Belongs to the glycosyltransferase 87 family.</text>
</comment>
<evidence type="ECO:0008006" key="12">
    <source>
        <dbReference type="Google" id="ProtNLM"/>
    </source>
</evidence>
<keyword evidence="5 9" id="KW-1133">Transmembrane helix</keyword>
<reference evidence="11" key="1">
    <citation type="journal article" date="2019" name="Int. J. Syst. Evol. Microbiol.">
        <title>The Global Catalogue of Microorganisms (GCM) 10K type strain sequencing project: providing services to taxonomists for standard genome sequencing and annotation.</title>
        <authorList>
            <consortium name="The Broad Institute Genomics Platform"/>
            <consortium name="The Broad Institute Genome Sequencing Center for Infectious Disease"/>
            <person name="Wu L."/>
            <person name="Ma J."/>
        </authorList>
    </citation>
    <scope>NUCLEOTIDE SEQUENCE [LARGE SCALE GENOMIC DNA]</scope>
    <source>
        <strain evidence="11">CGMCC 4.7349</strain>
    </source>
</reference>
<gene>
    <name evidence="10" type="ORF">GCM10012286_74520</name>
</gene>
<evidence type="ECO:0000256" key="6">
    <source>
        <dbReference type="ARBA" id="ARBA00023136"/>
    </source>
</evidence>
<sequence>MGLRIDALRGLRPMPRTQPSGRRARTLGVPLVGALVLAASLVVWWYVVTDPTYAAHRRPADLSVYLDAAGASGAAGPAGVADHELYERKFGIHGLPYLYPPFALLPFRALAGLDLTTAARIVAGVSVAALVLAALAAARMAGRRLGPVTAGCALAVAGVALWTEPILQNLDFGQVNLILLALVLTDLATDDRRPWKGLGIGLAAGLKLTPALFIVYLLLTRRFRAAGLATAAFAGTVLAGWMALPGASADFWGGALAGSPGGRDYLANQSLNGVFVRLGFGGEGVGGPWWGAACGLLAVAGLGAAAVASRRGRELVAVCVVGALTLLCSPLSWTHHWVWIVPALVLAADAAARRHTVRPWWWVAGLFTLFAAWPIRIDGFGTWDPSRPLLPYGLLWYTPHWHREQQWDPFHFVSGNFYVWLGLGYVVWAAWVFGALGSRGTRGARAPKADVAQVPAPGPKVGVKVAP</sequence>
<dbReference type="RefSeq" id="WP_189177244.1">
    <property type="nucleotide sequence ID" value="NZ_BMNG01000021.1"/>
</dbReference>
<evidence type="ECO:0000256" key="4">
    <source>
        <dbReference type="ARBA" id="ARBA00022692"/>
    </source>
</evidence>
<feature type="transmembrane region" description="Helical" evidence="9">
    <location>
        <begin position="289"/>
        <end position="308"/>
    </location>
</feature>
<feature type="transmembrane region" description="Helical" evidence="9">
    <location>
        <begin position="417"/>
        <end position="436"/>
    </location>
</feature>
<keyword evidence="3" id="KW-0808">Transferase</keyword>
<feature type="transmembrane region" description="Helical" evidence="9">
    <location>
        <begin position="26"/>
        <end position="47"/>
    </location>
</feature>